<dbReference type="EMBL" id="CM029041">
    <property type="protein sequence ID" value="KAG2625083.1"/>
    <property type="molecule type" value="Genomic_DNA"/>
</dbReference>
<evidence type="ECO:0000313" key="2">
    <source>
        <dbReference type="Proteomes" id="UP000823388"/>
    </source>
</evidence>
<reference evidence="1" key="1">
    <citation type="submission" date="2020-05" db="EMBL/GenBank/DDBJ databases">
        <title>WGS assembly of Panicum virgatum.</title>
        <authorList>
            <person name="Lovell J.T."/>
            <person name="Jenkins J."/>
            <person name="Shu S."/>
            <person name="Juenger T.E."/>
            <person name="Schmutz J."/>
        </authorList>
    </citation>
    <scope>NUCLEOTIDE SEQUENCE</scope>
    <source>
        <strain evidence="1">AP13</strain>
    </source>
</reference>
<sequence length="105" mass="11923">MVHTYFIARLYAAAHECFICQNFSLDRDRDDSLTRKRRKRLVSASCALAKDSELASDLKIQAVNRACVLPPTRKSTSREHAVPKLVWDGHITGNTISKKKSITRH</sequence>
<protein>
    <submittedName>
        <fullName evidence="1">Uncharacterized protein</fullName>
    </submittedName>
</protein>
<name>A0A8T0UWH3_PANVG</name>
<organism evidence="1 2">
    <name type="scientific">Panicum virgatum</name>
    <name type="common">Blackwell switchgrass</name>
    <dbReference type="NCBI Taxonomy" id="38727"/>
    <lineage>
        <taxon>Eukaryota</taxon>
        <taxon>Viridiplantae</taxon>
        <taxon>Streptophyta</taxon>
        <taxon>Embryophyta</taxon>
        <taxon>Tracheophyta</taxon>
        <taxon>Spermatophyta</taxon>
        <taxon>Magnoliopsida</taxon>
        <taxon>Liliopsida</taxon>
        <taxon>Poales</taxon>
        <taxon>Poaceae</taxon>
        <taxon>PACMAD clade</taxon>
        <taxon>Panicoideae</taxon>
        <taxon>Panicodae</taxon>
        <taxon>Paniceae</taxon>
        <taxon>Panicinae</taxon>
        <taxon>Panicum</taxon>
        <taxon>Panicum sect. Hiantes</taxon>
    </lineage>
</organism>
<evidence type="ECO:0000313" key="1">
    <source>
        <dbReference type="EMBL" id="KAG2625083.1"/>
    </source>
</evidence>
<gene>
    <name evidence="1" type="ORF">PVAP13_3KG164827</name>
</gene>
<comment type="caution">
    <text evidence="1">The sequence shown here is derived from an EMBL/GenBank/DDBJ whole genome shotgun (WGS) entry which is preliminary data.</text>
</comment>
<accession>A0A8T0UWH3</accession>
<dbReference type="Proteomes" id="UP000823388">
    <property type="component" value="Chromosome 3K"/>
</dbReference>
<keyword evidence="2" id="KW-1185">Reference proteome</keyword>
<proteinExistence type="predicted"/>
<dbReference type="AlphaFoldDB" id="A0A8T0UWH3"/>